<dbReference type="RefSeq" id="WP_002972816.1">
    <property type="nucleotide sequence ID" value="NZ_AOGW02000006.1"/>
</dbReference>
<dbReference type="AlphaFoldDB" id="N1VX02"/>
<dbReference type="Proteomes" id="UP000012371">
    <property type="component" value="Unassembled WGS sequence"/>
</dbReference>
<name>N1VX02_9LEPT</name>
<sequence>MHPILKQAFDLEMTTAKNLYNESKYKESFFHLERAHILGQRFVIPHTYNHWWMLKVGIRNKDKREIFGQLVRLAVAGIGSLIGRVPIGNTGGADIGIMQVLPIQEDLKVLLERAGETT</sequence>
<dbReference type="OrthoDB" id="330101at2"/>
<dbReference type="EMBL" id="AOGW02000006">
    <property type="protein sequence ID" value="EMY63053.1"/>
    <property type="molecule type" value="Genomic_DNA"/>
</dbReference>
<dbReference type="InterPro" id="IPR022172">
    <property type="entry name" value="DUF3703"/>
</dbReference>
<protein>
    <submittedName>
        <fullName evidence="1">PF12487 family protein</fullName>
    </submittedName>
</protein>
<evidence type="ECO:0000313" key="1">
    <source>
        <dbReference type="EMBL" id="EMY63053.1"/>
    </source>
</evidence>
<proteinExistence type="predicted"/>
<keyword evidence="2" id="KW-1185">Reference proteome</keyword>
<comment type="caution">
    <text evidence="1">The sequence shown here is derived from an EMBL/GenBank/DDBJ whole genome shotgun (WGS) entry which is preliminary data.</text>
</comment>
<evidence type="ECO:0000313" key="2">
    <source>
        <dbReference type="Proteomes" id="UP000012371"/>
    </source>
</evidence>
<reference evidence="1" key="1">
    <citation type="submission" date="2013-03" db="EMBL/GenBank/DDBJ databases">
        <authorList>
            <person name="Harkins D.M."/>
            <person name="Durkin A.S."/>
            <person name="Brinkac L.M."/>
            <person name="Haft D.H."/>
            <person name="Selengut J.D."/>
            <person name="Sanka R."/>
            <person name="DePew J."/>
            <person name="Purushe J."/>
            <person name="Hartskeerl R.A."/>
            <person name="Ahmed A."/>
            <person name="van der Linden H."/>
            <person name="Goris M.G.A."/>
            <person name="Vinetz J.M."/>
            <person name="Sutton G.G."/>
            <person name="Nierman W.C."/>
            <person name="Fouts D.E."/>
        </authorList>
    </citation>
    <scope>NUCLEOTIDE SEQUENCE [LARGE SCALE GENOMIC DNA]</scope>
    <source>
        <strain evidence="1">LT 11-33</strain>
    </source>
</reference>
<accession>N1VX02</accession>
<gene>
    <name evidence="1" type="ORF">LEP1GSC203_2897</name>
</gene>
<organism evidence="1 2">
    <name type="scientific">Leptospira terpstrae serovar Hualin str. LT 11-33 = ATCC 700639</name>
    <dbReference type="NCBI Taxonomy" id="1257025"/>
    <lineage>
        <taxon>Bacteria</taxon>
        <taxon>Pseudomonadati</taxon>
        <taxon>Spirochaetota</taxon>
        <taxon>Spirochaetia</taxon>
        <taxon>Leptospirales</taxon>
        <taxon>Leptospiraceae</taxon>
        <taxon>Leptospira</taxon>
    </lineage>
</organism>
<dbReference type="Pfam" id="PF12487">
    <property type="entry name" value="DUF3703"/>
    <property type="match status" value="1"/>
</dbReference>
<dbReference type="STRING" id="1257025.LEP1GSC203_2897"/>